<dbReference type="EMBL" id="JASCXW010000009">
    <property type="protein sequence ID" value="MDI6452745.1"/>
    <property type="molecule type" value="Genomic_DNA"/>
</dbReference>
<keyword evidence="7" id="KW-0326">Glycosidase</keyword>
<dbReference type="GO" id="GO:0019509">
    <property type="term" value="P:L-methionine salvage from methylthioadenosine"/>
    <property type="evidence" value="ECO:0007669"/>
    <property type="project" value="InterPro"/>
</dbReference>
<dbReference type="InterPro" id="IPR000845">
    <property type="entry name" value="Nucleoside_phosphorylase_d"/>
</dbReference>
<dbReference type="Pfam" id="PF01048">
    <property type="entry name" value="PNP_UDP_1"/>
    <property type="match status" value="1"/>
</dbReference>
<accession>A0AAW6U4F7</accession>
<dbReference type="GO" id="GO:0008782">
    <property type="term" value="F:adenosylhomocysteine nucleosidase activity"/>
    <property type="evidence" value="ECO:0007669"/>
    <property type="project" value="UniProtKB-EC"/>
</dbReference>
<dbReference type="PANTHER" id="PTHR46832:SF1">
    <property type="entry name" value="5'-METHYLTHIOADENOSINE_S-ADENOSYLHOMOCYSTEINE NUCLEOSIDASE"/>
    <property type="match status" value="1"/>
</dbReference>
<dbReference type="GO" id="GO:0005829">
    <property type="term" value="C:cytosol"/>
    <property type="evidence" value="ECO:0007669"/>
    <property type="project" value="TreeGrafter"/>
</dbReference>
<keyword evidence="8" id="KW-1185">Reference proteome</keyword>
<dbReference type="GO" id="GO:0009164">
    <property type="term" value="P:nucleoside catabolic process"/>
    <property type="evidence" value="ECO:0007669"/>
    <property type="project" value="InterPro"/>
</dbReference>
<sequence>MILVVAAMAEEVKELIEHEIPGVKVILTGIGKVNAAYTLASFLATHEVEAIYNLGFAGATTPYQVGDVVLVKEALYHDFDLTLFGYKKGQIPGLPERFQSNHNLVTKVLEKMPLIKSGVLYTGDVFMTEKKMESFIVDMEGTALYHVAYKKEVPIVSIKVVSDVLGMDNHFDSYKKFEASEGAKTLSEIYQKLFRGK</sequence>
<evidence type="ECO:0000256" key="2">
    <source>
        <dbReference type="ARBA" id="ARBA00011974"/>
    </source>
</evidence>
<reference evidence="7" key="1">
    <citation type="submission" date="2023-05" db="EMBL/GenBank/DDBJ databases">
        <title>Mariniplasma microaerophilum sp. nov., a novel anaerobic mollicute isolated from terrestrial mud volcano, Taman Peninsula, Russia.</title>
        <authorList>
            <person name="Khomyakova M.A."/>
            <person name="Merkel A.Y."/>
            <person name="Slobodkin A.I."/>
        </authorList>
    </citation>
    <scope>NUCLEOTIDE SEQUENCE</scope>
    <source>
        <strain evidence="7">M4Ah</strain>
    </source>
</reference>
<feature type="domain" description="Nucleoside phosphorylase" evidence="6">
    <location>
        <begin position="25"/>
        <end position="187"/>
    </location>
</feature>
<evidence type="ECO:0000313" key="8">
    <source>
        <dbReference type="Proteomes" id="UP001431532"/>
    </source>
</evidence>
<dbReference type="Gene3D" id="3.40.50.1580">
    <property type="entry name" value="Nucleoside phosphorylase domain"/>
    <property type="match status" value="1"/>
</dbReference>
<dbReference type="NCBIfam" id="TIGR01704">
    <property type="entry name" value="MTA_SAH-Nsdase"/>
    <property type="match status" value="1"/>
</dbReference>
<evidence type="ECO:0000256" key="4">
    <source>
        <dbReference type="ARBA" id="ARBA00022801"/>
    </source>
</evidence>
<organism evidence="7 8">
    <name type="scientific">Peloplasma aerotolerans</name>
    <dbReference type="NCBI Taxonomy" id="3044389"/>
    <lineage>
        <taxon>Bacteria</taxon>
        <taxon>Bacillati</taxon>
        <taxon>Mycoplasmatota</taxon>
        <taxon>Mollicutes</taxon>
        <taxon>Acholeplasmatales</taxon>
        <taxon>Acholeplasmataceae</taxon>
        <taxon>Peloplasma</taxon>
    </lineage>
</organism>
<protein>
    <recommendedName>
        <fullName evidence="2">adenosylhomocysteine nucleosidase</fullName>
        <ecNumber evidence="2">3.2.2.9</ecNumber>
    </recommendedName>
</protein>
<dbReference type="InterPro" id="IPR010049">
    <property type="entry name" value="MTA_SAH_Nsdase"/>
</dbReference>
<dbReference type="SUPFAM" id="SSF53167">
    <property type="entry name" value="Purine and uridine phosphorylases"/>
    <property type="match status" value="1"/>
</dbReference>
<evidence type="ECO:0000256" key="3">
    <source>
        <dbReference type="ARBA" id="ARBA00022605"/>
    </source>
</evidence>
<keyword evidence="3" id="KW-0028">Amino-acid biosynthesis</keyword>
<dbReference type="PANTHER" id="PTHR46832">
    <property type="entry name" value="5'-METHYLTHIOADENOSINE/S-ADENOSYLHOMOCYSTEINE NUCLEOSIDASE"/>
    <property type="match status" value="1"/>
</dbReference>
<dbReference type="GO" id="GO:0008930">
    <property type="term" value="F:methylthioadenosine nucleosidase activity"/>
    <property type="evidence" value="ECO:0007669"/>
    <property type="project" value="InterPro"/>
</dbReference>
<dbReference type="InterPro" id="IPR035994">
    <property type="entry name" value="Nucleoside_phosphorylase_sf"/>
</dbReference>
<comment type="caution">
    <text evidence="7">The sequence shown here is derived from an EMBL/GenBank/DDBJ whole genome shotgun (WGS) entry which is preliminary data.</text>
</comment>
<evidence type="ECO:0000259" key="6">
    <source>
        <dbReference type="Pfam" id="PF01048"/>
    </source>
</evidence>
<evidence type="ECO:0000256" key="5">
    <source>
        <dbReference type="ARBA" id="ARBA00023167"/>
    </source>
</evidence>
<dbReference type="GO" id="GO:0019284">
    <property type="term" value="P:L-methionine salvage from S-adenosylmethionine"/>
    <property type="evidence" value="ECO:0007669"/>
    <property type="project" value="TreeGrafter"/>
</dbReference>
<dbReference type="Proteomes" id="UP001431532">
    <property type="component" value="Unassembled WGS sequence"/>
</dbReference>
<proteinExistence type="predicted"/>
<name>A0AAW6U4F7_9MOLU</name>
<keyword evidence="4 7" id="KW-0378">Hydrolase</keyword>
<keyword evidence="5" id="KW-0486">Methionine biosynthesis</keyword>
<dbReference type="AlphaFoldDB" id="A0AAW6U4F7"/>
<dbReference type="RefSeq" id="WP_282839170.1">
    <property type="nucleotide sequence ID" value="NZ_JASCXW010000009.1"/>
</dbReference>
<evidence type="ECO:0000256" key="1">
    <source>
        <dbReference type="ARBA" id="ARBA00004945"/>
    </source>
</evidence>
<dbReference type="EC" id="3.2.2.9" evidence="2"/>
<evidence type="ECO:0000313" key="7">
    <source>
        <dbReference type="EMBL" id="MDI6452745.1"/>
    </source>
</evidence>
<dbReference type="CDD" id="cd09008">
    <property type="entry name" value="MTAN"/>
    <property type="match status" value="1"/>
</dbReference>
<comment type="pathway">
    <text evidence="1">Amino-acid biosynthesis; L-methionine biosynthesis via salvage pathway; S-methyl-5-thio-alpha-D-ribose 1-phosphate from S-methyl-5'-thioadenosine (hydrolase route): step 1/2.</text>
</comment>
<gene>
    <name evidence="7" type="primary">mtnN</name>
    <name evidence="7" type="ORF">QJ521_04140</name>
</gene>